<organism evidence="4">
    <name type="scientific">freshwater metagenome</name>
    <dbReference type="NCBI Taxonomy" id="449393"/>
    <lineage>
        <taxon>unclassified sequences</taxon>
        <taxon>metagenomes</taxon>
        <taxon>ecological metagenomes</taxon>
    </lineage>
</organism>
<dbReference type="InterPro" id="IPR011055">
    <property type="entry name" value="Dup_hybrid_motif"/>
</dbReference>
<feature type="domain" description="M23ase beta-sheet core" evidence="3">
    <location>
        <begin position="222"/>
        <end position="314"/>
    </location>
</feature>
<dbReference type="Pfam" id="PF01551">
    <property type="entry name" value="Peptidase_M23"/>
    <property type="match status" value="1"/>
</dbReference>
<evidence type="ECO:0000259" key="3">
    <source>
        <dbReference type="Pfam" id="PF01551"/>
    </source>
</evidence>
<dbReference type="PANTHER" id="PTHR21666:SF270">
    <property type="entry name" value="MUREIN HYDROLASE ACTIVATOR ENVC"/>
    <property type="match status" value="1"/>
</dbReference>
<dbReference type="CDD" id="cd12797">
    <property type="entry name" value="M23_peptidase"/>
    <property type="match status" value="1"/>
</dbReference>
<comment type="caution">
    <text evidence="4">The sequence shown here is derived from an EMBL/GenBank/DDBJ whole genome shotgun (WGS) entry which is preliminary data.</text>
</comment>
<feature type="region of interest" description="Disordered" evidence="2">
    <location>
        <begin position="1"/>
        <end position="20"/>
    </location>
</feature>
<proteinExistence type="predicted"/>
<evidence type="ECO:0000256" key="1">
    <source>
        <dbReference type="SAM" id="Coils"/>
    </source>
</evidence>
<feature type="coiled-coil region" evidence="1">
    <location>
        <begin position="137"/>
        <end position="193"/>
    </location>
</feature>
<reference evidence="4" key="1">
    <citation type="submission" date="2014-06" db="EMBL/GenBank/DDBJ databases">
        <title>Key roles for freshwater Actinobacteria revealed by deep metagenomic sequencing.</title>
        <authorList>
            <person name="Ghai R."/>
            <person name="Mizuno C.M."/>
            <person name="Picazo A."/>
            <person name="Camacho A."/>
            <person name="Rodriguez-Valera F."/>
        </authorList>
    </citation>
    <scope>NUCLEOTIDE SEQUENCE</scope>
</reference>
<protein>
    <recommendedName>
        <fullName evidence="3">M23ase beta-sheet core domain-containing protein</fullName>
    </recommendedName>
</protein>
<dbReference type="Gene3D" id="2.70.70.10">
    <property type="entry name" value="Glucose Permease (Domain IIA)"/>
    <property type="match status" value="1"/>
</dbReference>
<dbReference type="SUPFAM" id="SSF51261">
    <property type="entry name" value="Duplicated hybrid motif"/>
    <property type="match status" value="1"/>
</dbReference>
<dbReference type="GO" id="GO:0004222">
    <property type="term" value="F:metalloendopeptidase activity"/>
    <property type="evidence" value="ECO:0007669"/>
    <property type="project" value="TreeGrafter"/>
</dbReference>
<dbReference type="PANTHER" id="PTHR21666">
    <property type="entry name" value="PEPTIDASE-RELATED"/>
    <property type="match status" value="1"/>
</dbReference>
<evidence type="ECO:0000313" key="4">
    <source>
        <dbReference type="EMBL" id="KGA15675.1"/>
    </source>
</evidence>
<dbReference type="AlphaFoldDB" id="A0A094PV78"/>
<dbReference type="EMBL" id="JNSL01000106">
    <property type="protein sequence ID" value="KGA15675.1"/>
    <property type="molecule type" value="Genomic_DNA"/>
</dbReference>
<gene>
    <name evidence="4" type="ORF">GM51_14340</name>
</gene>
<sequence length="321" mass="33324">MSTAARGRHRAARHAAPKKKVVSGKHVGALVGIAGMSSVVATSGSTVAGVVQAGDTSVMEYPAATVTASGQQTAVASIQNSTSRAQAASRSEDRQTLAEAEIIAAAATVDDPTSDPTAVIDTTPTVSSTERKSLQALAATTDQLDTLVAQAQDQKNQQAQILLSEQQAAANAKAQAEAEQQAALIEAERLRQIGVIEVPIQSNYTLSARYGQRGGIWSAGWHTGLDFRVKSGTAVVAAANGTVIASGWGGAYGYRIEIDHGNGYVTAYNHLSRIEITDGKVAAGQEIGKSGSSGNTTGPHLHFEVTKDGEFMNPSAWLWGK</sequence>
<accession>A0A094PV78</accession>
<dbReference type="InterPro" id="IPR050570">
    <property type="entry name" value="Cell_wall_metabolism_enzyme"/>
</dbReference>
<dbReference type="InterPro" id="IPR016047">
    <property type="entry name" value="M23ase_b-sheet_dom"/>
</dbReference>
<name>A0A094PV78_9ZZZZ</name>
<evidence type="ECO:0000256" key="2">
    <source>
        <dbReference type="SAM" id="MobiDB-lite"/>
    </source>
</evidence>
<keyword evidence="1" id="KW-0175">Coiled coil</keyword>